<evidence type="ECO:0000313" key="2">
    <source>
        <dbReference type="EMBL" id="QGG96158.1"/>
    </source>
</evidence>
<evidence type="ECO:0000259" key="1">
    <source>
        <dbReference type="Pfam" id="PF12867"/>
    </source>
</evidence>
<evidence type="ECO:0000313" key="3">
    <source>
        <dbReference type="Proteomes" id="UP000334019"/>
    </source>
</evidence>
<organism evidence="2 3">
    <name type="scientific">Actinomarinicola tropica</name>
    <dbReference type="NCBI Taxonomy" id="2789776"/>
    <lineage>
        <taxon>Bacteria</taxon>
        <taxon>Bacillati</taxon>
        <taxon>Actinomycetota</taxon>
        <taxon>Acidimicrobiia</taxon>
        <taxon>Acidimicrobiales</taxon>
        <taxon>Iamiaceae</taxon>
        <taxon>Actinomarinicola</taxon>
    </lineage>
</organism>
<name>A0A5Q2RH59_9ACTN</name>
<gene>
    <name evidence="2" type="ORF">GH723_14195</name>
</gene>
<dbReference type="InterPro" id="IPR024775">
    <property type="entry name" value="DinB-like"/>
</dbReference>
<dbReference type="KEGG" id="atq:GH723_14195"/>
<feature type="domain" description="DinB-like" evidence="1">
    <location>
        <begin position="25"/>
        <end position="158"/>
    </location>
</feature>
<sequence>MERCGECGFVDADLPRAEVAPALHGLAHQFAARLRGTGAAALRRRPAPAVWSPLEYGAHVRDVLVVQRERILRALIHDGPTYAPMRRDERVVEQRDNESDPATVADQLGSAAAQLAHLVAGLTDEEWDRVGIYPWPAQVARDVDWIARHTVHELVHHLFDVARTLQGPTGTPHGLGSG</sequence>
<dbReference type="SUPFAM" id="SSF109854">
    <property type="entry name" value="DinB/YfiT-like putative metalloenzymes"/>
    <property type="match status" value="1"/>
</dbReference>
<protein>
    <submittedName>
        <fullName evidence="2">DinB family protein</fullName>
    </submittedName>
</protein>
<dbReference type="InterPro" id="IPR034660">
    <property type="entry name" value="DinB/YfiT-like"/>
</dbReference>
<dbReference type="Pfam" id="PF12867">
    <property type="entry name" value="DinB_2"/>
    <property type="match status" value="1"/>
</dbReference>
<dbReference type="Gene3D" id="1.20.120.450">
    <property type="entry name" value="dinb family like domain"/>
    <property type="match status" value="1"/>
</dbReference>
<dbReference type="Proteomes" id="UP000334019">
    <property type="component" value="Chromosome"/>
</dbReference>
<dbReference type="AlphaFoldDB" id="A0A5Q2RH59"/>
<accession>A0A5Q2RH59</accession>
<proteinExistence type="predicted"/>
<dbReference type="EMBL" id="CP045851">
    <property type="protein sequence ID" value="QGG96158.1"/>
    <property type="molecule type" value="Genomic_DNA"/>
</dbReference>
<keyword evidence="3" id="KW-1185">Reference proteome</keyword>
<dbReference type="RefSeq" id="WP_153760264.1">
    <property type="nucleotide sequence ID" value="NZ_CP045851.1"/>
</dbReference>
<reference evidence="2 3" key="1">
    <citation type="submission" date="2019-11" db="EMBL/GenBank/DDBJ databases">
        <authorList>
            <person name="He Y."/>
        </authorList>
    </citation>
    <scope>NUCLEOTIDE SEQUENCE [LARGE SCALE GENOMIC DNA]</scope>
    <source>
        <strain evidence="2 3">SCSIO 58843</strain>
    </source>
</reference>